<reference evidence="1 2" key="1">
    <citation type="submission" date="2019-02" db="EMBL/GenBank/DDBJ databases">
        <title>Hyunsoonleella sp., isolated from marine sediment.</title>
        <authorList>
            <person name="Liu B.-T."/>
        </authorList>
    </citation>
    <scope>NUCLEOTIDE SEQUENCE [LARGE SCALE GENOMIC DNA]</scope>
    <source>
        <strain evidence="1 2">T58</strain>
    </source>
</reference>
<dbReference type="EMBL" id="SIRT01000013">
    <property type="protein sequence ID" value="TBN00930.1"/>
    <property type="molecule type" value="Genomic_DNA"/>
</dbReference>
<evidence type="ECO:0000313" key="2">
    <source>
        <dbReference type="Proteomes" id="UP000291142"/>
    </source>
</evidence>
<dbReference type="Proteomes" id="UP000291142">
    <property type="component" value="Unassembled WGS sequence"/>
</dbReference>
<evidence type="ECO:0000313" key="1">
    <source>
        <dbReference type="EMBL" id="TBN00930.1"/>
    </source>
</evidence>
<dbReference type="RefSeq" id="WP_130965182.1">
    <property type="nucleotide sequence ID" value="NZ_SIRT01000013.1"/>
</dbReference>
<comment type="caution">
    <text evidence="1">The sequence shown here is derived from an EMBL/GenBank/DDBJ whole genome shotgun (WGS) entry which is preliminary data.</text>
</comment>
<sequence length="214" mass="25010">MKKILLFGFIIVSINLHSQIMTRYFIEGVEIVDYVTLEICADSINGINNVELIAEKTTHKNQANIDQLVNYIKSFDYPKDGPLIGRCGNLAFSFMNPEFENLKLNENEIEECSKFRLGNYSYHHINHQDTKIKRRKKMQKEKSYKSRQIYSINWTSNSTYTLTYKRMSDDNLKNLIGEKIEVEILKLLDNDGYVYRSTSPKGIVYYGAIYKSKK</sequence>
<organism evidence="1 2">
    <name type="scientific">Hyunsoonleella flava</name>
    <dbReference type="NCBI Taxonomy" id="2527939"/>
    <lineage>
        <taxon>Bacteria</taxon>
        <taxon>Pseudomonadati</taxon>
        <taxon>Bacteroidota</taxon>
        <taxon>Flavobacteriia</taxon>
        <taxon>Flavobacteriales</taxon>
        <taxon>Flavobacteriaceae</taxon>
    </lineage>
</organism>
<protein>
    <submittedName>
        <fullName evidence="1">Uncharacterized protein</fullName>
    </submittedName>
</protein>
<dbReference type="AlphaFoldDB" id="A0A4Q9FHJ9"/>
<dbReference type="OrthoDB" id="1347825at2"/>
<proteinExistence type="predicted"/>
<keyword evidence="2" id="KW-1185">Reference proteome</keyword>
<accession>A0A4Q9FHJ9</accession>
<gene>
    <name evidence="1" type="ORF">EYD45_13995</name>
</gene>
<name>A0A4Q9FHJ9_9FLAO</name>